<dbReference type="InterPro" id="IPR034151">
    <property type="entry name" value="TOPRIM_DnaG_bac"/>
</dbReference>
<keyword evidence="17" id="KW-1185">Reference proteome</keyword>
<dbReference type="GO" id="GO:0005737">
    <property type="term" value="C:cytoplasm"/>
    <property type="evidence" value="ECO:0007669"/>
    <property type="project" value="TreeGrafter"/>
</dbReference>
<keyword evidence="9" id="KW-0460">Magnesium</keyword>
<keyword evidence="10 12" id="KW-0238">DNA-binding</keyword>
<dbReference type="GO" id="GO:0008270">
    <property type="term" value="F:zinc ion binding"/>
    <property type="evidence" value="ECO:0007669"/>
    <property type="project" value="UniProtKB-UniRule"/>
</dbReference>
<organism evidence="16 17">
    <name type="scientific">Pajaroellobacter abortibovis</name>
    <dbReference type="NCBI Taxonomy" id="1882918"/>
    <lineage>
        <taxon>Bacteria</taxon>
        <taxon>Pseudomonadati</taxon>
        <taxon>Myxococcota</taxon>
        <taxon>Polyangia</taxon>
        <taxon>Polyangiales</taxon>
        <taxon>Polyangiaceae</taxon>
    </lineage>
</organism>
<evidence type="ECO:0000256" key="9">
    <source>
        <dbReference type="ARBA" id="ARBA00022842"/>
    </source>
</evidence>
<dbReference type="InterPro" id="IPR050219">
    <property type="entry name" value="DnaG_primase"/>
</dbReference>
<evidence type="ECO:0000256" key="5">
    <source>
        <dbReference type="ARBA" id="ARBA00022705"/>
    </source>
</evidence>
<evidence type="ECO:0000256" key="10">
    <source>
        <dbReference type="ARBA" id="ARBA00023125"/>
    </source>
</evidence>
<protein>
    <recommendedName>
        <fullName evidence="12 13">DNA primase</fullName>
        <ecNumber evidence="12">2.7.7.101</ecNumber>
    </recommendedName>
</protein>
<dbReference type="PIRSF" id="PIRSF002811">
    <property type="entry name" value="DnaG"/>
    <property type="match status" value="1"/>
</dbReference>
<keyword evidence="2 12" id="KW-0639">Primosome</keyword>
<dbReference type="Gene3D" id="3.90.980.10">
    <property type="entry name" value="DNA primase, catalytic core, N-terminal domain"/>
    <property type="match status" value="1"/>
</dbReference>
<dbReference type="Pfam" id="PF01807">
    <property type="entry name" value="Zn_ribbon_DnaG"/>
    <property type="match status" value="1"/>
</dbReference>
<dbReference type="KEGG" id="pabo:BCY86_05240"/>
<dbReference type="Gene3D" id="3.90.580.10">
    <property type="entry name" value="Zinc finger, CHC2-type domain"/>
    <property type="match status" value="1"/>
</dbReference>
<evidence type="ECO:0000256" key="6">
    <source>
        <dbReference type="ARBA" id="ARBA00022723"/>
    </source>
</evidence>
<evidence type="ECO:0000256" key="14">
    <source>
        <dbReference type="PIRSR" id="PIRSR002811-1"/>
    </source>
</evidence>
<evidence type="ECO:0000256" key="7">
    <source>
        <dbReference type="ARBA" id="ARBA00022771"/>
    </source>
</evidence>
<dbReference type="AlphaFoldDB" id="A0A1L6MXF8"/>
<evidence type="ECO:0000313" key="17">
    <source>
        <dbReference type="Proteomes" id="UP000185544"/>
    </source>
</evidence>
<evidence type="ECO:0000256" key="4">
    <source>
        <dbReference type="ARBA" id="ARBA00022695"/>
    </source>
</evidence>
<dbReference type="InterPro" id="IPR006171">
    <property type="entry name" value="TOPRIM_dom"/>
</dbReference>
<dbReference type="SMART" id="SM00400">
    <property type="entry name" value="ZnF_CHCC"/>
    <property type="match status" value="1"/>
</dbReference>
<evidence type="ECO:0000256" key="3">
    <source>
        <dbReference type="ARBA" id="ARBA00022679"/>
    </source>
</evidence>
<dbReference type="CDD" id="cd03364">
    <property type="entry name" value="TOPRIM_DnaG_primases"/>
    <property type="match status" value="1"/>
</dbReference>
<dbReference type="InterPro" id="IPR013264">
    <property type="entry name" value="DNAG_N"/>
</dbReference>
<keyword evidence="4 12" id="KW-0548">Nucleotidyltransferase</keyword>
<dbReference type="EMBL" id="CP016908">
    <property type="protein sequence ID" value="APS00149.1"/>
    <property type="molecule type" value="Genomic_DNA"/>
</dbReference>
<evidence type="ECO:0000256" key="1">
    <source>
        <dbReference type="ARBA" id="ARBA00022478"/>
    </source>
</evidence>
<dbReference type="GO" id="GO:0003677">
    <property type="term" value="F:DNA binding"/>
    <property type="evidence" value="ECO:0007669"/>
    <property type="project" value="UniProtKB-KW"/>
</dbReference>
<keyword evidence="7 12" id="KW-0863">Zinc-finger</keyword>
<evidence type="ECO:0000256" key="11">
    <source>
        <dbReference type="ARBA" id="ARBA00023163"/>
    </source>
</evidence>
<comment type="catalytic activity">
    <reaction evidence="12">
        <text>ssDNA + n NTP = ssDNA/pppN(pN)n-1 hybrid + (n-1) diphosphate.</text>
        <dbReference type="EC" id="2.7.7.101"/>
    </reaction>
</comment>
<evidence type="ECO:0000313" key="16">
    <source>
        <dbReference type="EMBL" id="APS00149.1"/>
    </source>
</evidence>
<dbReference type="PROSITE" id="PS50880">
    <property type="entry name" value="TOPRIM"/>
    <property type="match status" value="1"/>
</dbReference>
<feature type="zinc finger region" description="CHC2-type" evidence="12 14">
    <location>
        <begin position="38"/>
        <end position="62"/>
    </location>
</feature>
<comment type="similarity">
    <text evidence="12 13">Belongs to the DnaG primase family.</text>
</comment>
<keyword evidence="3 12" id="KW-0808">Transferase</keyword>
<dbReference type="SUPFAM" id="SSF57783">
    <property type="entry name" value="Zinc beta-ribbon"/>
    <property type="match status" value="1"/>
</dbReference>
<dbReference type="EC" id="2.7.7.101" evidence="12"/>
<evidence type="ECO:0000256" key="13">
    <source>
        <dbReference type="PIRNR" id="PIRNR002811"/>
    </source>
</evidence>
<evidence type="ECO:0000256" key="12">
    <source>
        <dbReference type="HAMAP-Rule" id="MF_00974"/>
    </source>
</evidence>
<feature type="domain" description="Toprim" evidence="15">
    <location>
        <begin position="292"/>
        <end position="373"/>
    </location>
</feature>
<evidence type="ECO:0000259" key="15">
    <source>
        <dbReference type="PROSITE" id="PS50880"/>
    </source>
</evidence>
<accession>A0A1L6MXF8</accession>
<keyword evidence="8 12" id="KW-0862">Zinc</keyword>
<dbReference type="Pfam" id="PF08275">
    <property type="entry name" value="DNAG_N"/>
    <property type="match status" value="1"/>
</dbReference>
<dbReference type="GO" id="GO:1990077">
    <property type="term" value="C:primosome complex"/>
    <property type="evidence" value="ECO:0007669"/>
    <property type="project" value="UniProtKB-KW"/>
</dbReference>
<dbReference type="FunFam" id="3.90.580.10:FF:000001">
    <property type="entry name" value="DNA primase"/>
    <property type="match status" value="1"/>
</dbReference>
<comment type="subunit">
    <text evidence="12">Monomer. Interacts with DnaB.</text>
</comment>
<proteinExistence type="inferred from homology"/>
<dbReference type="Proteomes" id="UP000185544">
    <property type="component" value="Chromosome"/>
</dbReference>
<keyword evidence="1 12" id="KW-0240">DNA-directed RNA polymerase</keyword>
<dbReference type="Pfam" id="PF13155">
    <property type="entry name" value="Toprim_2"/>
    <property type="match status" value="1"/>
</dbReference>
<dbReference type="PANTHER" id="PTHR30313">
    <property type="entry name" value="DNA PRIMASE"/>
    <property type="match status" value="1"/>
</dbReference>
<evidence type="ECO:0000256" key="2">
    <source>
        <dbReference type="ARBA" id="ARBA00022515"/>
    </source>
</evidence>
<dbReference type="InterPro" id="IPR002694">
    <property type="entry name" value="Znf_CHC2"/>
</dbReference>
<dbReference type="OrthoDB" id="9803773at2"/>
<dbReference type="InterPro" id="IPR036977">
    <property type="entry name" value="DNA_primase_Znf_CHC2"/>
</dbReference>
<dbReference type="GO" id="GO:0003899">
    <property type="term" value="F:DNA-directed RNA polymerase activity"/>
    <property type="evidence" value="ECO:0007669"/>
    <property type="project" value="UniProtKB-UniRule"/>
</dbReference>
<keyword evidence="11 12" id="KW-0804">Transcription</keyword>
<sequence>MISPSTLVAIRTHIDIVSVIEERVPSLKKRGRHFVGLCPFHAEKTPSFHVNPERGLFYCFGCKESGSVIDFLMKQDGYTFREAVYLLAERLGIKVIDETEKTSADVDRKKKYQEDLLAVHHLAATFFEQQLREHPQCRYAWEELKRRNLLPSWARDTIPIEEKGVSEQSNSWVDRTIQAFRIGYAPAGWNELAHFLKAQGISLALCEEAGLVVARSDGGYYDRFRHRLMFPIQDMHGRVIGFSGRLLPSSEWVQNPVGRAPKYINSPESFIYSKRSTLLGLHQARQSIRERGEAILVEGNFDVLSLYAHQLTHVVAPLGSAFTSEQAQLLKRFTSHVVFLFDADAAGQKAVHAARNILLKSGLYGKVACLPSGLDPDEQVRVHGSDAVLECVRRARGMLEYLIETALDETFHSGDAYERAARVERVAQLLAEEDDPLVRNMAKTYADQLAGRLDLARSVDTFRALEQVVKKKLQATKKVQAIKKGGEEIQKFVLGSREGGRIRTHTPGHAERREMVGALLEFPSLLRDEEVQIELDLLEGVSAQVISLLANRLDESSEEVFLDIPYFLTQIPPAIHSFVLKRCTAPCHENSEQAKLCFLENARKLRRFVLSRETLDIARSQRKIEGDWEAEALLAREAEERARLKHGLQSTKKGMR</sequence>
<comment type="cofactor">
    <cofactor evidence="12 13 14">
        <name>Zn(2+)</name>
        <dbReference type="ChEBI" id="CHEBI:29105"/>
    </cofactor>
    <text evidence="12 13 14">Binds 1 zinc ion per monomer.</text>
</comment>
<dbReference type="HAMAP" id="MF_00974">
    <property type="entry name" value="DNA_primase_DnaG"/>
    <property type="match status" value="1"/>
</dbReference>
<dbReference type="PANTHER" id="PTHR30313:SF2">
    <property type="entry name" value="DNA PRIMASE"/>
    <property type="match status" value="1"/>
</dbReference>
<dbReference type="RefSeq" id="WP_075276814.1">
    <property type="nucleotide sequence ID" value="NZ_CP016908.1"/>
</dbReference>
<dbReference type="SMART" id="SM00493">
    <property type="entry name" value="TOPRIM"/>
    <property type="match status" value="1"/>
</dbReference>
<keyword evidence="5 12" id="KW-0235">DNA replication</keyword>
<dbReference type="GO" id="GO:0000428">
    <property type="term" value="C:DNA-directed RNA polymerase complex"/>
    <property type="evidence" value="ECO:0007669"/>
    <property type="project" value="UniProtKB-KW"/>
</dbReference>
<gene>
    <name evidence="12" type="primary">dnaG</name>
    <name evidence="16" type="ORF">BCY86_05240</name>
</gene>
<evidence type="ECO:0000256" key="8">
    <source>
        <dbReference type="ARBA" id="ARBA00022833"/>
    </source>
</evidence>
<keyword evidence="6 12" id="KW-0479">Metal-binding</keyword>
<name>A0A1L6MXF8_9BACT</name>
<dbReference type="InterPro" id="IPR030846">
    <property type="entry name" value="DnaG_bac"/>
</dbReference>
<dbReference type="SUPFAM" id="SSF56731">
    <property type="entry name" value="DNA primase core"/>
    <property type="match status" value="1"/>
</dbReference>
<dbReference type="STRING" id="1882918.BCY86_05240"/>
<comment type="function">
    <text evidence="12 13">RNA polymerase that catalyzes the synthesis of short RNA molecules used as primers for DNA polymerase during DNA replication.</text>
</comment>
<dbReference type="InterPro" id="IPR037068">
    <property type="entry name" value="DNA_primase_core_N_sf"/>
</dbReference>
<comment type="domain">
    <text evidence="12">Contains an N-terminal zinc-binding domain, a central core domain that contains the primase activity, and a C-terminal DnaB-binding domain.</text>
</comment>
<reference evidence="16 17" key="1">
    <citation type="submission" date="2016-08" db="EMBL/GenBank/DDBJ databases">
        <title>Identification and validation of antigenic proteins from Pajaroellobacter abortibovis using de-novo genome sequence assembly and reverse vaccinology.</title>
        <authorList>
            <person name="Welly B.T."/>
            <person name="Miller M.R."/>
            <person name="Stott J.L."/>
            <person name="Blanchard M.T."/>
            <person name="Islas-Trejo A.D."/>
            <person name="O'Rourke S.M."/>
            <person name="Young A.E."/>
            <person name="Medrano J.F."/>
            <person name="Van Eenennaam A.L."/>
        </authorList>
    </citation>
    <scope>NUCLEOTIDE SEQUENCE [LARGE SCALE GENOMIC DNA]</scope>
    <source>
        <strain evidence="16 17">BTF92-0548A/99-0131</strain>
    </source>
</reference>
<dbReference type="Gene3D" id="3.40.1360.10">
    <property type="match status" value="1"/>
</dbReference>
<dbReference type="GO" id="GO:0006269">
    <property type="term" value="P:DNA replication, synthesis of primer"/>
    <property type="evidence" value="ECO:0007669"/>
    <property type="project" value="UniProtKB-UniRule"/>
</dbReference>